<dbReference type="Proteomes" id="UP001279734">
    <property type="component" value="Unassembled WGS sequence"/>
</dbReference>
<comment type="caution">
    <text evidence="1">The sequence shown here is derived from an EMBL/GenBank/DDBJ whole genome shotgun (WGS) entry which is preliminary data.</text>
</comment>
<keyword evidence="2" id="KW-1185">Reference proteome</keyword>
<accession>A0AAD3SWD2</accession>
<evidence type="ECO:0000313" key="2">
    <source>
        <dbReference type="Proteomes" id="UP001279734"/>
    </source>
</evidence>
<dbReference type="AlphaFoldDB" id="A0AAD3SWD2"/>
<protein>
    <submittedName>
        <fullName evidence="1">Uncharacterized protein</fullName>
    </submittedName>
</protein>
<sequence>MKLAVRDDKESYPYLSDFSFSRIGDISKLHQPPSVNTDLLQSASYAASAPKAIAHSDNMASCNGSHNFLMKVVPISSSNTQSVACSFLSSMETSSSTRMPLSDEIPTTTVMGTVAIDAGPPQDASNTAEEVVDDEDDFHDPTLNALKKSLEANTTETYLDSLNLEGWQTVHDFIE</sequence>
<gene>
    <name evidence="1" type="ORF">Nepgr_021149</name>
</gene>
<evidence type="ECO:0000313" key="1">
    <source>
        <dbReference type="EMBL" id="GMH19308.1"/>
    </source>
</evidence>
<name>A0AAD3SWD2_NEPGR</name>
<reference evidence="1" key="1">
    <citation type="submission" date="2023-05" db="EMBL/GenBank/DDBJ databases">
        <title>Nepenthes gracilis genome sequencing.</title>
        <authorList>
            <person name="Fukushima K."/>
        </authorList>
    </citation>
    <scope>NUCLEOTIDE SEQUENCE</scope>
    <source>
        <strain evidence="1">SING2019-196</strain>
    </source>
</reference>
<organism evidence="1 2">
    <name type="scientific">Nepenthes gracilis</name>
    <name type="common">Slender pitcher plant</name>
    <dbReference type="NCBI Taxonomy" id="150966"/>
    <lineage>
        <taxon>Eukaryota</taxon>
        <taxon>Viridiplantae</taxon>
        <taxon>Streptophyta</taxon>
        <taxon>Embryophyta</taxon>
        <taxon>Tracheophyta</taxon>
        <taxon>Spermatophyta</taxon>
        <taxon>Magnoliopsida</taxon>
        <taxon>eudicotyledons</taxon>
        <taxon>Gunneridae</taxon>
        <taxon>Pentapetalae</taxon>
        <taxon>Caryophyllales</taxon>
        <taxon>Nepenthaceae</taxon>
        <taxon>Nepenthes</taxon>
    </lineage>
</organism>
<dbReference type="EMBL" id="BSYO01000020">
    <property type="protein sequence ID" value="GMH19308.1"/>
    <property type="molecule type" value="Genomic_DNA"/>
</dbReference>
<proteinExistence type="predicted"/>